<protein>
    <submittedName>
        <fullName evidence="1">Uncharacterized protein</fullName>
    </submittedName>
</protein>
<dbReference type="AlphaFoldDB" id="A0A653AHJ4"/>
<organism evidence="1">
    <name type="scientific">uncultured Paludibacter sp</name>
    <dbReference type="NCBI Taxonomy" id="497635"/>
    <lineage>
        <taxon>Bacteria</taxon>
        <taxon>Pseudomonadati</taxon>
        <taxon>Bacteroidota</taxon>
        <taxon>Bacteroidia</taxon>
        <taxon>Bacteroidales</taxon>
        <taxon>Paludibacteraceae</taxon>
        <taxon>Paludibacter</taxon>
        <taxon>environmental samples</taxon>
    </lineage>
</organism>
<dbReference type="EMBL" id="UPXZ01000037">
    <property type="protein sequence ID" value="VBB47509.1"/>
    <property type="molecule type" value="Genomic_DNA"/>
</dbReference>
<accession>A0A653AHJ4</accession>
<name>A0A653AHJ4_9BACT</name>
<reference evidence="1" key="1">
    <citation type="submission" date="2018-07" db="EMBL/GenBank/DDBJ databases">
        <authorList>
            <consortium name="Genoscope - CEA"/>
            <person name="William W."/>
        </authorList>
    </citation>
    <scope>NUCLEOTIDE SEQUENCE</scope>
    <source>
        <strain evidence="1">IK1</strain>
    </source>
</reference>
<sequence length="61" mass="6463">MLNHGGEIIKNIVQNKYVVAGIYGAGGDEAGDNPLLKEIVEGEGGKMFTPARADIHPCVVR</sequence>
<gene>
    <name evidence="1" type="ORF">TRIP_D420250</name>
</gene>
<proteinExistence type="predicted"/>
<evidence type="ECO:0000313" key="1">
    <source>
        <dbReference type="EMBL" id="VBB47509.1"/>
    </source>
</evidence>